<evidence type="ECO:0000313" key="2">
    <source>
        <dbReference type="Proteomes" id="UP001529510"/>
    </source>
</evidence>
<sequence length="100" mass="11576">MAALWRLVMRLSPRAQTVRFCRSNGHKSGDLLRNDEVQRHIKRVIDEQTGISSRLESGQVTESDRRALNLRLVEVSKVVKAFERTQLALRELTEIQNLIH</sequence>
<proteinExistence type="predicted"/>
<organism evidence="1 2">
    <name type="scientific">Cirrhinus mrigala</name>
    <name type="common">Mrigala</name>
    <dbReference type="NCBI Taxonomy" id="683832"/>
    <lineage>
        <taxon>Eukaryota</taxon>
        <taxon>Metazoa</taxon>
        <taxon>Chordata</taxon>
        <taxon>Craniata</taxon>
        <taxon>Vertebrata</taxon>
        <taxon>Euteleostomi</taxon>
        <taxon>Actinopterygii</taxon>
        <taxon>Neopterygii</taxon>
        <taxon>Teleostei</taxon>
        <taxon>Ostariophysi</taxon>
        <taxon>Cypriniformes</taxon>
        <taxon>Cyprinidae</taxon>
        <taxon>Labeoninae</taxon>
        <taxon>Labeonini</taxon>
        <taxon>Cirrhinus</taxon>
    </lineage>
</organism>
<accession>A0ABD0R062</accession>
<dbReference type="Proteomes" id="UP001529510">
    <property type="component" value="Unassembled WGS sequence"/>
</dbReference>
<dbReference type="AlphaFoldDB" id="A0ABD0R062"/>
<comment type="caution">
    <text evidence="1">The sequence shown here is derived from an EMBL/GenBank/DDBJ whole genome shotgun (WGS) entry which is preliminary data.</text>
</comment>
<evidence type="ECO:0000313" key="1">
    <source>
        <dbReference type="EMBL" id="KAL0191880.1"/>
    </source>
</evidence>
<protein>
    <submittedName>
        <fullName evidence="1">Uncharacterized protein</fullName>
    </submittedName>
</protein>
<reference evidence="1 2" key="1">
    <citation type="submission" date="2024-05" db="EMBL/GenBank/DDBJ databases">
        <title>Genome sequencing and assembly of Indian major carp, Cirrhinus mrigala (Hamilton, 1822).</title>
        <authorList>
            <person name="Mohindra V."/>
            <person name="Chowdhury L.M."/>
            <person name="Lal K."/>
            <person name="Jena J.K."/>
        </authorList>
    </citation>
    <scope>NUCLEOTIDE SEQUENCE [LARGE SCALE GENOMIC DNA]</scope>
    <source>
        <strain evidence="1">CM1030</strain>
        <tissue evidence="1">Blood</tissue>
    </source>
</reference>
<feature type="non-terminal residue" evidence="1">
    <location>
        <position position="100"/>
    </location>
</feature>
<name>A0ABD0R062_CIRMR</name>
<dbReference type="EMBL" id="JAMKFB020000006">
    <property type="protein sequence ID" value="KAL0191880.1"/>
    <property type="molecule type" value="Genomic_DNA"/>
</dbReference>
<keyword evidence="2" id="KW-1185">Reference proteome</keyword>
<gene>
    <name evidence="1" type="ORF">M9458_014578</name>
</gene>